<proteinExistence type="predicted"/>
<dbReference type="Pfam" id="PF01048">
    <property type="entry name" value="PNP_UDP_1"/>
    <property type="match status" value="1"/>
</dbReference>
<dbReference type="STRING" id="926559.JoomaDRAFT_3572"/>
<gene>
    <name evidence="5" type="ORF">JoomaDRAFT_3572</name>
</gene>
<dbReference type="InterPro" id="IPR000845">
    <property type="entry name" value="Nucleoside_phosphorylase_d"/>
</dbReference>
<sequence>MAKIAESELILNDDGSIYHLNLLPEDIADTIITVGDPDRVATVSKYFDTIELKKGKREFVTHTGTLNNKRISVISTGIGTDNIDIVLNELDALVNIDFATRTIKKKLTSLNIIRIGTTGSLQPEIKVDDFLMSEYAVGFDSLLHFYQSEEIQYTDIQQKIVKHTNWFQKKSMPYVVSYDESLASKLLSENVHLGFTATNVGFYGPQSRKLRLEVQDPSLNDKLASFDYNGLKITNLEMETAGIYGLAKLLGHKAVSMNCILANRPNKNFSKDPLKATEKLIQYTLEKITHI</sequence>
<evidence type="ECO:0000256" key="1">
    <source>
        <dbReference type="ARBA" id="ARBA00011888"/>
    </source>
</evidence>
<accession>I3CA67</accession>
<dbReference type="PANTHER" id="PTHR43691:SF11">
    <property type="entry name" value="FI09636P-RELATED"/>
    <property type="match status" value="1"/>
</dbReference>
<dbReference type="Proteomes" id="UP000004690">
    <property type="component" value="Unassembled WGS sequence"/>
</dbReference>
<dbReference type="PANTHER" id="PTHR43691">
    <property type="entry name" value="URIDINE PHOSPHORYLASE"/>
    <property type="match status" value="1"/>
</dbReference>
<dbReference type="EMBL" id="JH651379">
    <property type="protein sequence ID" value="EIJ40510.1"/>
    <property type="molecule type" value="Genomic_DNA"/>
</dbReference>
<dbReference type="GO" id="GO:0006152">
    <property type="term" value="P:purine nucleoside catabolic process"/>
    <property type="evidence" value="ECO:0007669"/>
    <property type="project" value="TreeGrafter"/>
</dbReference>
<name>I3CA67_9FLAO</name>
<dbReference type="SUPFAM" id="SSF53167">
    <property type="entry name" value="Purine and uridine phosphorylases"/>
    <property type="match status" value="1"/>
</dbReference>
<evidence type="ECO:0000259" key="4">
    <source>
        <dbReference type="Pfam" id="PF01048"/>
    </source>
</evidence>
<dbReference type="Gene3D" id="3.40.50.1580">
    <property type="entry name" value="Nucleoside phosphorylase domain"/>
    <property type="match status" value="1"/>
</dbReference>
<evidence type="ECO:0000256" key="2">
    <source>
        <dbReference type="ARBA" id="ARBA00021980"/>
    </source>
</evidence>
<dbReference type="OrthoDB" id="9772602at2"/>
<dbReference type="RefSeq" id="WP_008614846.1">
    <property type="nucleotide sequence ID" value="NZ_JH651379.1"/>
</dbReference>
<dbReference type="HOGENOM" id="CLU_075954_0_0_10"/>
<dbReference type="GO" id="GO:0004731">
    <property type="term" value="F:purine-nucleoside phosphorylase activity"/>
    <property type="evidence" value="ECO:0007669"/>
    <property type="project" value="TreeGrafter"/>
</dbReference>
<protein>
    <recommendedName>
        <fullName evidence="2">Uridine phosphorylase</fullName>
        <ecNumber evidence="1">2.4.2.3</ecNumber>
    </recommendedName>
</protein>
<dbReference type="EC" id="2.4.2.3" evidence="1"/>
<dbReference type="GO" id="GO:0004850">
    <property type="term" value="F:uridine phosphorylase activity"/>
    <property type="evidence" value="ECO:0007669"/>
    <property type="project" value="UniProtKB-EC"/>
</dbReference>
<dbReference type="AlphaFoldDB" id="I3CA67"/>
<evidence type="ECO:0000313" key="5">
    <source>
        <dbReference type="EMBL" id="EIJ40510.1"/>
    </source>
</evidence>
<dbReference type="eggNOG" id="COG2820">
    <property type="taxonomic scope" value="Bacteria"/>
</dbReference>
<dbReference type="CDD" id="cd00436">
    <property type="entry name" value="UP_TbUP-like"/>
    <property type="match status" value="1"/>
</dbReference>
<dbReference type="InterPro" id="IPR035994">
    <property type="entry name" value="Nucleoside_phosphorylase_sf"/>
</dbReference>
<comment type="catalytic activity">
    <reaction evidence="3">
        <text>uridine + phosphate = alpha-D-ribose 1-phosphate + uracil</text>
        <dbReference type="Rhea" id="RHEA:24388"/>
        <dbReference type="ChEBI" id="CHEBI:16704"/>
        <dbReference type="ChEBI" id="CHEBI:17568"/>
        <dbReference type="ChEBI" id="CHEBI:43474"/>
        <dbReference type="ChEBI" id="CHEBI:57720"/>
        <dbReference type="EC" id="2.4.2.3"/>
    </reaction>
</comment>
<reference evidence="5 6" key="1">
    <citation type="submission" date="2012-02" db="EMBL/GenBank/DDBJ databases">
        <title>Improved High-Quality Draft genome of Joostella marina DSM 19592.</title>
        <authorList>
            <consortium name="US DOE Joint Genome Institute (JGI-PGF)"/>
            <person name="Lucas S."/>
            <person name="Copeland A."/>
            <person name="Lapidus A."/>
            <person name="Bruce D."/>
            <person name="Goodwin L."/>
            <person name="Pitluck S."/>
            <person name="Peters L."/>
            <person name="Chertkov O."/>
            <person name="Ovchinnikova G."/>
            <person name="Kyrpides N."/>
            <person name="Mavromatis K."/>
            <person name="Detter J.C."/>
            <person name="Han C."/>
            <person name="Land M."/>
            <person name="Hauser L."/>
            <person name="Markowitz V."/>
            <person name="Cheng J.-F."/>
            <person name="Hugenholtz P."/>
            <person name="Woyke T."/>
            <person name="Wu D."/>
            <person name="Tindall B."/>
            <person name="Brambilla E."/>
            <person name="Klenk H.-P."/>
            <person name="Eisen J.A."/>
        </authorList>
    </citation>
    <scope>NUCLEOTIDE SEQUENCE [LARGE SCALE GENOMIC DNA]</scope>
    <source>
        <strain evidence="5 6">DSM 19592</strain>
    </source>
</reference>
<evidence type="ECO:0000256" key="3">
    <source>
        <dbReference type="ARBA" id="ARBA00048447"/>
    </source>
</evidence>
<dbReference type="GO" id="GO:0005829">
    <property type="term" value="C:cytosol"/>
    <property type="evidence" value="ECO:0007669"/>
    <property type="project" value="TreeGrafter"/>
</dbReference>
<keyword evidence="6" id="KW-1185">Reference proteome</keyword>
<organism evidence="5 6">
    <name type="scientific">Galbibacter orientalis DSM 19592</name>
    <dbReference type="NCBI Taxonomy" id="926559"/>
    <lineage>
        <taxon>Bacteria</taxon>
        <taxon>Pseudomonadati</taxon>
        <taxon>Bacteroidota</taxon>
        <taxon>Flavobacteriia</taxon>
        <taxon>Flavobacteriales</taxon>
        <taxon>Flavobacteriaceae</taxon>
        <taxon>Galbibacter</taxon>
    </lineage>
</organism>
<feature type="domain" description="Nucleoside phosphorylase" evidence="4">
    <location>
        <begin position="31"/>
        <end position="264"/>
    </location>
</feature>
<evidence type="ECO:0000313" key="6">
    <source>
        <dbReference type="Proteomes" id="UP000004690"/>
    </source>
</evidence>